<dbReference type="CDD" id="cd04664">
    <property type="entry name" value="NUDIX_DHNTPase_like"/>
    <property type="match status" value="1"/>
</dbReference>
<comment type="cofactor">
    <cofactor evidence="1">
        <name>Mg(2+)</name>
        <dbReference type="ChEBI" id="CHEBI:18420"/>
    </cofactor>
</comment>
<dbReference type="Pfam" id="PF00293">
    <property type="entry name" value="NUDIX"/>
    <property type="match status" value="1"/>
</dbReference>
<evidence type="ECO:0000313" key="4">
    <source>
        <dbReference type="EMBL" id="MCV2885553.1"/>
    </source>
</evidence>
<evidence type="ECO:0000313" key="5">
    <source>
        <dbReference type="Proteomes" id="UP001652504"/>
    </source>
</evidence>
<dbReference type="Proteomes" id="UP001652504">
    <property type="component" value="Unassembled WGS sequence"/>
</dbReference>
<keyword evidence="5" id="KW-1185">Reference proteome</keyword>
<proteinExistence type="predicted"/>
<dbReference type="SUPFAM" id="SSF55811">
    <property type="entry name" value="Nudix"/>
    <property type="match status" value="1"/>
</dbReference>
<sequence>MASYKRPESVLVVLYDQHGRVLLLQREDDPTFWQSVTGSMENGELPIDTAYREVAEETGLDLVSLNIPIIDCGKTNEYVIRKAWIHRYPPGTTTNIEHVFRAQIDSAFILTLTEHLDFIWLDKPTAIRKAWSDTNKSAIATFIP</sequence>
<dbReference type="PROSITE" id="PS51462">
    <property type="entry name" value="NUDIX"/>
    <property type="match status" value="1"/>
</dbReference>
<comment type="caution">
    <text evidence="4">The sequence shown here is derived from an EMBL/GenBank/DDBJ whole genome shotgun (WGS) entry which is preliminary data.</text>
</comment>
<name>A0ABT3AA95_9ALTE</name>
<dbReference type="PANTHER" id="PTHR43736">
    <property type="entry name" value="ADP-RIBOSE PYROPHOSPHATASE"/>
    <property type="match status" value="1"/>
</dbReference>
<evidence type="ECO:0000256" key="2">
    <source>
        <dbReference type="ARBA" id="ARBA00022801"/>
    </source>
</evidence>
<dbReference type="PROSITE" id="PS00893">
    <property type="entry name" value="NUDIX_BOX"/>
    <property type="match status" value="1"/>
</dbReference>
<dbReference type="InterPro" id="IPR003564">
    <property type="entry name" value="DHNTPase"/>
</dbReference>
<dbReference type="RefSeq" id="WP_263712839.1">
    <property type="nucleotide sequence ID" value="NZ_JAOWKX010000006.1"/>
</dbReference>
<dbReference type="InterPro" id="IPR000086">
    <property type="entry name" value="NUDIX_hydrolase_dom"/>
</dbReference>
<dbReference type="InterPro" id="IPR015797">
    <property type="entry name" value="NUDIX_hydrolase-like_dom_sf"/>
</dbReference>
<evidence type="ECO:0000259" key="3">
    <source>
        <dbReference type="PROSITE" id="PS51462"/>
    </source>
</evidence>
<reference evidence="4 5" key="1">
    <citation type="submission" date="2022-10" db="EMBL/GenBank/DDBJ databases">
        <title>Aestuariibacter sp. AA17 isolated from Montipora capitata coral fragment.</title>
        <authorList>
            <person name="Emsley S.A."/>
            <person name="Pfannmuller K.M."/>
            <person name="Loughran R.M."/>
            <person name="Shlafstein M."/>
            <person name="Papke E."/>
            <person name="Saw J.H."/>
            <person name="Ushijima B."/>
            <person name="Videau P."/>
        </authorList>
    </citation>
    <scope>NUCLEOTIDE SEQUENCE [LARGE SCALE GENOMIC DNA]</scope>
    <source>
        <strain evidence="4 5">AA17</strain>
    </source>
</reference>
<organism evidence="4 5">
    <name type="scientific">Fluctibacter corallii</name>
    <dbReference type="NCBI Taxonomy" id="2984329"/>
    <lineage>
        <taxon>Bacteria</taxon>
        <taxon>Pseudomonadati</taxon>
        <taxon>Pseudomonadota</taxon>
        <taxon>Gammaproteobacteria</taxon>
        <taxon>Alteromonadales</taxon>
        <taxon>Alteromonadaceae</taxon>
        <taxon>Fluctibacter</taxon>
    </lineage>
</organism>
<protein>
    <submittedName>
        <fullName evidence="4">Dihydroneopterin triphosphate diphosphatase</fullName>
        <ecNumber evidence="4">3.6.1.67</ecNumber>
    </submittedName>
</protein>
<dbReference type="InterPro" id="IPR020084">
    <property type="entry name" value="NUDIX_hydrolase_CS"/>
</dbReference>
<dbReference type="EC" id="3.6.1.67" evidence="4"/>
<dbReference type="PRINTS" id="PR01404">
    <property type="entry name" value="NPPPHYDRLASE"/>
</dbReference>
<dbReference type="PANTHER" id="PTHR43736:SF1">
    <property type="entry name" value="DIHYDRONEOPTERIN TRIPHOSPHATE DIPHOSPHATASE"/>
    <property type="match status" value="1"/>
</dbReference>
<dbReference type="EMBL" id="JAOWKX010000006">
    <property type="protein sequence ID" value="MCV2885553.1"/>
    <property type="molecule type" value="Genomic_DNA"/>
</dbReference>
<dbReference type="NCBIfam" id="NF006961">
    <property type="entry name" value="PRK09438.1"/>
    <property type="match status" value="1"/>
</dbReference>
<feature type="domain" description="Nudix hydrolase" evidence="3">
    <location>
        <begin position="5"/>
        <end position="143"/>
    </location>
</feature>
<gene>
    <name evidence="4" type="primary">nudB</name>
    <name evidence="4" type="ORF">OE749_12710</name>
</gene>
<evidence type="ECO:0000256" key="1">
    <source>
        <dbReference type="ARBA" id="ARBA00001946"/>
    </source>
</evidence>
<accession>A0ABT3AA95</accession>
<dbReference type="Gene3D" id="3.90.79.10">
    <property type="entry name" value="Nucleoside Triphosphate Pyrophosphohydrolase"/>
    <property type="match status" value="1"/>
</dbReference>
<keyword evidence="2 4" id="KW-0378">Hydrolase</keyword>
<dbReference type="GO" id="GO:0019177">
    <property type="term" value="F:dihydroneopterin triphosphate pyrophosphohydrolase activity"/>
    <property type="evidence" value="ECO:0007669"/>
    <property type="project" value="UniProtKB-EC"/>
</dbReference>